<dbReference type="Proteomes" id="UP000824334">
    <property type="component" value="Chromosome"/>
</dbReference>
<sequence>MAAIPDHPNDDGSWARLEGREGFALWRRQRMTFAPITMFYVVAPPRQTEIIYDEEKARARYDQLIELAEAAEAARRPPPPASEPTPDAEL</sequence>
<dbReference type="RefSeq" id="WP_219354334.1">
    <property type="nucleotide sequence ID" value="NZ_CP080034.1"/>
</dbReference>
<evidence type="ECO:0000313" key="3">
    <source>
        <dbReference type="Proteomes" id="UP000824334"/>
    </source>
</evidence>
<feature type="region of interest" description="Disordered" evidence="1">
    <location>
        <begin position="69"/>
        <end position="90"/>
    </location>
</feature>
<reference evidence="2 3" key="1">
    <citation type="submission" date="2021-07" db="EMBL/GenBank/DDBJ databases">
        <title>Isolation and characterization of bacteria from a gold mining with a capacity of golden bioaccumulation.</title>
        <authorList>
            <person name="Yang X.J."/>
        </authorList>
    </citation>
    <scope>NUCLEOTIDE SEQUENCE [LARGE SCALE GENOMIC DNA]</scope>
    <source>
        <strain evidence="2 3">Au29</strain>
    </source>
</reference>
<organism evidence="2 3">
    <name type="scientific">Brevundimonas nasdae</name>
    <dbReference type="NCBI Taxonomy" id="172043"/>
    <lineage>
        <taxon>Bacteria</taxon>
        <taxon>Pseudomonadati</taxon>
        <taxon>Pseudomonadota</taxon>
        <taxon>Alphaproteobacteria</taxon>
        <taxon>Caulobacterales</taxon>
        <taxon>Caulobacteraceae</taxon>
        <taxon>Brevundimonas</taxon>
    </lineage>
</organism>
<evidence type="ECO:0000256" key="1">
    <source>
        <dbReference type="SAM" id="MobiDB-lite"/>
    </source>
</evidence>
<accession>A0ABX8TLY1</accession>
<evidence type="ECO:0000313" key="2">
    <source>
        <dbReference type="EMBL" id="QYC11823.1"/>
    </source>
</evidence>
<proteinExistence type="predicted"/>
<gene>
    <name evidence="2" type="ORF">KWG56_07695</name>
</gene>
<dbReference type="GeneID" id="94375144"/>
<name>A0ABX8TLY1_9CAUL</name>
<protein>
    <submittedName>
        <fullName evidence="2">Uncharacterized protein</fullName>
    </submittedName>
</protein>
<dbReference type="EMBL" id="CP080034">
    <property type="protein sequence ID" value="QYC11823.1"/>
    <property type="molecule type" value="Genomic_DNA"/>
</dbReference>
<keyword evidence="3" id="KW-1185">Reference proteome</keyword>